<dbReference type="InterPro" id="IPR043519">
    <property type="entry name" value="NT_sf"/>
</dbReference>
<dbReference type="OrthoDB" id="4539099at2"/>
<name>A0A4Q7VYE6_9ACTN</name>
<evidence type="ECO:0000313" key="2">
    <source>
        <dbReference type="Proteomes" id="UP000292027"/>
    </source>
</evidence>
<dbReference type="RefSeq" id="WP_130449565.1">
    <property type="nucleotide sequence ID" value="NZ_SHKR01000018.1"/>
</dbReference>
<organism evidence="1 2">
    <name type="scientific">Kribbella rubisoli</name>
    <dbReference type="NCBI Taxonomy" id="3075929"/>
    <lineage>
        <taxon>Bacteria</taxon>
        <taxon>Bacillati</taxon>
        <taxon>Actinomycetota</taxon>
        <taxon>Actinomycetes</taxon>
        <taxon>Propionibacteriales</taxon>
        <taxon>Kribbellaceae</taxon>
        <taxon>Kribbella</taxon>
    </lineage>
</organism>
<accession>A0A4Q7VYE6</accession>
<dbReference type="EMBL" id="SHKR01000018">
    <property type="protein sequence ID" value="RZU01628.1"/>
    <property type="molecule type" value="Genomic_DNA"/>
</dbReference>
<proteinExistence type="predicted"/>
<protein>
    <submittedName>
        <fullName evidence="1">Aminoglycoside-2''-adenylyltransferase</fullName>
    </submittedName>
</protein>
<dbReference type="Gene3D" id="3.30.460.40">
    <property type="match status" value="1"/>
</dbReference>
<dbReference type="Proteomes" id="UP000292027">
    <property type="component" value="Unassembled WGS sequence"/>
</dbReference>
<dbReference type="Pfam" id="PF10706">
    <property type="entry name" value="Aminoglyc_resit"/>
    <property type="match status" value="1"/>
</dbReference>
<evidence type="ECO:0000313" key="1">
    <source>
        <dbReference type="EMBL" id="RZU01628.1"/>
    </source>
</evidence>
<reference evidence="1 2" key="1">
    <citation type="journal article" date="2015" name="Stand. Genomic Sci.">
        <title>Genomic Encyclopedia of Bacterial and Archaeal Type Strains, Phase III: the genomes of soil and plant-associated and newly described type strains.</title>
        <authorList>
            <person name="Whitman W.B."/>
            <person name="Woyke T."/>
            <person name="Klenk H.P."/>
            <person name="Zhou Y."/>
            <person name="Lilburn T.G."/>
            <person name="Beck B.J."/>
            <person name="De Vos P."/>
            <person name="Vandamme P."/>
            <person name="Eisen J.A."/>
            <person name="Garrity G."/>
            <person name="Hugenholtz P."/>
            <person name="Kyrpides N.C."/>
        </authorList>
    </citation>
    <scope>NUCLEOTIDE SEQUENCE [LARGE SCALE GENOMIC DNA]</scope>
    <source>
        <strain evidence="1 2">VKM Ac-2540</strain>
    </source>
</reference>
<dbReference type="SUPFAM" id="SSF81301">
    <property type="entry name" value="Nucleotidyltransferase"/>
    <property type="match status" value="1"/>
</dbReference>
<dbReference type="AlphaFoldDB" id="A0A4Q7VYE6"/>
<dbReference type="InterPro" id="IPR019646">
    <property type="entry name" value="Aminoglyc_AdlTrfase"/>
</dbReference>
<keyword evidence="2" id="KW-1185">Reference proteome</keyword>
<gene>
    <name evidence="1" type="ORF">EV645_7723</name>
</gene>
<sequence length="168" mass="18438">MDGESRDQLAAISALSQALDNAGVDHWLFGGWAVDFWVGEWTRRHDDVDVAAWRRDFARVKAALEAAGWRHTPMPDDVIGTRYVFGSVLVEFTFVESGHAGEVVVPLPDQPVVWSTEPLGDVRREFGAVSARVIPLDVLRAGKAVAREDASDAAKDRADAAVLERVEE</sequence>
<comment type="caution">
    <text evidence="1">The sequence shown here is derived from an EMBL/GenBank/DDBJ whole genome shotgun (WGS) entry which is preliminary data.</text>
</comment>